<protein>
    <recommendedName>
        <fullName evidence="3">Adhesin-like protein</fullName>
    </recommendedName>
</protein>
<dbReference type="Proteomes" id="UP000323439">
    <property type="component" value="Unassembled WGS sequence"/>
</dbReference>
<dbReference type="AlphaFoldDB" id="A0A1G5WMC4"/>
<evidence type="ECO:0008006" key="3">
    <source>
        <dbReference type="Google" id="ProtNLM"/>
    </source>
</evidence>
<accession>A0A1G5WMC4</accession>
<proteinExistence type="predicted"/>
<reference evidence="1 2" key="1">
    <citation type="submission" date="2016-10" db="EMBL/GenBank/DDBJ databases">
        <authorList>
            <person name="Varghese N."/>
            <person name="Submissions S."/>
        </authorList>
    </citation>
    <scope>NUCLEOTIDE SEQUENCE [LARGE SCALE GENOMIC DNA]</scope>
    <source>
        <strain evidence="1 2">DSM 16643</strain>
    </source>
</reference>
<organism evidence="1 2">
    <name type="scientific">Methanobrevibacter millerae</name>
    <dbReference type="NCBI Taxonomy" id="230361"/>
    <lineage>
        <taxon>Archaea</taxon>
        <taxon>Methanobacteriati</taxon>
        <taxon>Methanobacteriota</taxon>
        <taxon>Methanomada group</taxon>
        <taxon>Methanobacteria</taxon>
        <taxon>Methanobacteriales</taxon>
        <taxon>Methanobacteriaceae</taxon>
        <taxon>Methanobrevibacter</taxon>
    </lineage>
</organism>
<dbReference type="EMBL" id="FMXB01000011">
    <property type="protein sequence ID" value="SDA59308.1"/>
    <property type="molecule type" value="Genomic_DNA"/>
</dbReference>
<keyword evidence="2" id="KW-1185">Reference proteome</keyword>
<evidence type="ECO:0000313" key="1">
    <source>
        <dbReference type="EMBL" id="SDA59308.1"/>
    </source>
</evidence>
<sequence>MSSVYAFEDNSTDVLMIGNESGFDDELSSNGGNNLPVDTFLNSSDLVKYYGGNQCFSVSLLDCDGNALSNKNIN</sequence>
<gene>
    <name evidence="1" type="ORF">SAMN02910315_01511</name>
</gene>
<evidence type="ECO:0000313" key="2">
    <source>
        <dbReference type="Proteomes" id="UP000323439"/>
    </source>
</evidence>
<name>A0A1G5WMC4_9EURY</name>
<dbReference type="RefSeq" id="WP_149732047.1">
    <property type="nucleotide sequence ID" value="NZ_FMXB01000011.1"/>
</dbReference>